<feature type="non-terminal residue" evidence="3">
    <location>
        <position position="190"/>
    </location>
</feature>
<evidence type="ECO:0000313" key="4">
    <source>
        <dbReference type="Proteomes" id="UP001597083"/>
    </source>
</evidence>
<sequence length="190" mass="21572">ETGLPVHTHSGVGPDPDDYGITPGLIAIYTTEAYWWAARPLWALILGGVFERHPRLKYVIAENGAWWVPDIISRMDSKWEGDHATRKFGPAAFRSGLTLKPSEYFNRNVWMAASVMGDVEVDRRHEIGVDNLMWGSDYPHPEGSWPHTRPWLKDRFAHVPQDEVRRILGLTAAEVYGFDLDALAPHVERC</sequence>
<dbReference type="InterPro" id="IPR032465">
    <property type="entry name" value="ACMSD"/>
</dbReference>
<organism evidence="3 4">
    <name type="scientific">Actinomadura adrarensis</name>
    <dbReference type="NCBI Taxonomy" id="1819600"/>
    <lineage>
        <taxon>Bacteria</taxon>
        <taxon>Bacillati</taxon>
        <taxon>Actinomycetota</taxon>
        <taxon>Actinomycetes</taxon>
        <taxon>Streptosporangiales</taxon>
        <taxon>Thermomonosporaceae</taxon>
        <taxon>Actinomadura</taxon>
    </lineage>
</organism>
<accession>A0ABW3CCK9</accession>
<name>A0ABW3CCK9_9ACTN</name>
<dbReference type="Pfam" id="PF04909">
    <property type="entry name" value="Amidohydro_2"/>
    <property type="match status" value="1"/>
</dbReference>
<keyword evidence="1" id="KW-0456">Lyase</keyword>
<evidence type="ECO:0000256" key="1">
    <source>
        <dbReference type="ARBA" id="ARBA00023239"/>
    </source>
</evidence>
<reference evidence="4" key="1">
    <citation type="journal article" date="2019" name="Int. J. Syst. Evol. Microbiol.">
        <title>The Global Catalogue of Microorganisms (GCM) 10K type strain sequencing project: providing services to taxonomists for standard genome sequencing and annotation.</title>
        <authorList>
            <consortium name="The Broad Institute Genomics Platform"/>
            <consortium name="The Broad Institute Genome Sequencing Center for Infectious Disease"/>
            <person name="Wu L."/>
            <person name="Ma J."/>
        </authorList>
    </citation>
    <scope>NUCLEOTIDE SEQUENCE [LARGE SCALE GENOMIC DNA]</scope>
    <source>
        <strain evidence="4">JCM 31696</strain>
    </source>
</reference>
<feature type="domain" description="Amidohydrolase-related" evidence="2">
    <location>
        <begin position="1"/>
        <end position="178"/>
    </location>
</feature>
<evidence type="ECO:0000313" key="3">
    <source>
        <dbReference type="EMBL" id="MFD0852193.1"/>
    </source>
</evidence>
<dbReference type="InterPro" id="IPR006680">
    <property type="entry name" value="Amidohydro-rel"/>
</dbReference>
<dbReference type="SUPFAM" id="SSF51556">
    <property type="entry name" value="Metallo-dependent hydrolases"/>
    <property type="match status" value="1"/>
</dbReference>
<dbReference type="PANTHER" id="PTHR21240:SF28">
    <property type="entry name" value="ISO-OROTATE DECARBOXYLASE (EUROFUNG)"/>
    <property type="match status" value="1"/>
</dbReference>
<keyword evidence="4" id="KW-1185">Reference proteome</keyword>
<proteinExistence type="predicted"/>
<dbReference type="Gene3D" id="3.20.20.140">
    <property type="entry name" value="Metal-dependent hydrolases"/>
    <property type="match status" value="1"/>
</dbReference>
<feature type="non-terminal residue" evidence="3">
    <location>
        <position position="1"/>
    </location>
</feature>
<dbReference type="EMBL" id="JBHTIR010001145">
    <property type="protein sequence ID" value="MFD0852193.1"/>
    <property type="molecule type" value="Genomic_DNA"/>
</dbReference>
<dbReference type="PANTHER" id="PTHR21240">
    <property type="entry name" value="2-AMINO-3-CARBOXYLMUCONATE-6-SEMIALDEHYDE DECARBOXYLASE"/>
    <property type="match status" value="1"/>
</dbReference>
<protein>
    <submittedName>
        <fullName evidence="3">Amidohydrolase family protein</fullName>
    </submittedName>
</protein>
<evidence type="ECO:0000259" key="2">
    <source>
        <dbReference type="Pfam" id="PF04909"/>
    </source>
</evidence>
<gene>
    <name evidence="3" type="ORF">ACFQ07_08170</name>
</gene>
<dbReference type="InterPro" id="IPR032466">
    <property type="entry name" value="Metal_Hydrolase"/>
</dbReference>
<comment type="caution">
    <text evidence="3">The sequence shown here is derived from an EMBL/GenBank/DDBJ whole genome shotgun (WGS) entry which is preliminary data.</text>
</comment>
<dbReference type="Proteomes" id="UP001597083">
    <property type="component" value="Unassembled WGS sequence"/>
</dbReference>